<proteinExistence type="predicted"/>
<dbReference type="Proteomes" id="UP001279734">
    <property type="component" value="Unassembled WGS sequence"/>
</dbReference>
<gene>
    <name evidence="2" type="ORF">Nepgr_008002</name>
</gene>
<dbReference type="AlphaFoldDB" id="A0AAD3XIT2"/>
<organism evidence="2 3">
    <name type="scientific">Nepenthes gracilis</name>
    <name type="common">Slender pitcher plant</name>
    <dbReference type="NCBI Taxonomy" id="150966"/>
    <lineage>
        <taxon>Eukaryota</taxon>
        <taxon>Viridiplantae</taxon>
        <taxon>Streptophyta</taxon>
        <taxon>Embryophyta</taxon>
        <taxon>Tracheophyta</taxon>
        <taxon>Spermatophyta</taxon>
        <taxon>Magnoliopsida</taxon>
        <taxon>eudicotyledons</taxon>
        <taxon>Gunneridae</taxon>
        <taxon>Pentapetalae</taxon>
        <taxon>Caryophyllales</taxon>
        <taxon>Nepenthaceae</taxon>
        <taxon>Nepenthes</taxon>
    </lineage>
</organism>
<sequence length="94" mass="9959">MIASVLLLFSCSLVSDPRLGFAVIHEALAVDVSLFCQAIRMKAHAGCHWYSLFGRAACGVKSDSILAMLLAHLLDSPGCGLLCSAGFRSALAKY</sequence>
<protein>
    <recommendedName>
        <fullName evidence="4">Secreted protein</fullName>
    </recommendedName>
</protein>
<comment type="caution">
    <text evidence="2">The sequence shown here is derived from an EMBL/GenBank/DDBJ whole genome shotgun (WGS) entry which is preliminary data.</text>
</comment>
<accession>A0AAD3XIT2</accession>
<keyword evidence="1" id="KW-0732">Signal</keyword>
<evidence type="ECO:0000256" key="1">
    <source>
        <dbReference type="SAM" id="SignalP"/>
    </source>
</evidence>
<name>A0AAD3XIT2_NEPGR</name>
<evidence type="ECO:0008006" key="4">
    <source>
        <dbReference type="Google" id="ProtNLM"/>
    </source>
</evidence>
<reference evidence="2" key="1">
    <citation type="submission" date="2023-05" db="EMBL/GenBank/DDBJ databases">
        <title>Nepenthes gracilis genome sequencing.</title>
        <authorList>
            <person name="Fukushima K."/>
        </authorList>
    </citation>
    <scope>NUCLEOTIDE SEQUENCE</scope>
    <source>
        <strain evidence="2">SING2019-196</strain>
    </source>
</reference>
<evidence type="ECO:0000313" key="2">
    <source>
        <dbReference type="EMBL" id="GMH06162.1"/>
    </source>
</evidence>
<evidence type="ECO:0000313" key="3">
    <source>
        <dbReference type="Proteomes" id="UP001279734"/>
    </source>
</evidence>
<feature type="chain" id="PRO_5042136774" description="Secreted protein" evidence="1">
    <location>
        <begin position="23"/>
        <end position="94"/>
    </location>
</feature>
<keyword evidence="3" id="KW-1185">Reference proteome</keyword>
<feature type="signal peptide" evidence="1">
    <location>
        <begin position="1"/>
        <end position="22"/>
    </location>
</feature>
<dbReference type="EMBL" id="BSYO01000006">
    <property type="protein sequence ID" value="GMH06162.1"/>
    <property type="molecule type" value="Genomic_DNA"/>
</dbReference>